<dbReference type="SUPFAM" id="SSF52317">
    <property type="entry name" value="Class I glutamine amidotransferase-like"/>
    <property type="match status" value="1"/>
</dbReference>
<comment type="similarity">
    <text evidence="1">Belongs to the peptidase C56 family.</text>
</comment>
<dbReference type="InterPro" id="IPR006286">
    <property type="entry name" value="C56_PfpI-like"/>
</dbReference>
<feature type="domain" description="DJ-1/PfpI" evidence="2">
    <location>
        <begin position="1"/>
        <end position="163"/>
    </location>
</feature>
<evidence type="ECO:0000313" key="3">
    <source>
        <dbReference type="EMBL" id="HGY10020.1"/>
    </source>
</evidence>
<dbReference type="AlphaFoldDB" id="A0A7C4ZRY5"/>
<evidence type="ECO:0000259" key="2">
    <source>
        <dbReference type="Pfam" id="PF01965"/>
    </source>
</evidence>
<dbReference type="InterPro" id="IPR002818">
    <property type="entry name" value="DJ-1/PfpI"/>
</dbReference>
<sequence>MKVGILLEELFDEREFIYPYYRVQEAGLTPLVIGTESRAYKAKSGWMARASVAAHEVDAGALAGLVIPGGYAPDRLRRSFDVLELVRAIDRANKPLAAICHAGWVLISAGVVRGRRLTGYFSIKDDLTNAGAEYVDEPLVVSGNLITSRGPDELPLWARAFVDAVLQNTQP</sequence>
<dbReference type="PANTHER" id="PTHR42733:SF13">
    <property type="entry name" value="DJ-1_PFPI DOMAIN-CONTAINING PROTEIN"/>
    <property type="match status" value="1"/>
</dbReference>
<dbReference type="Gene3D" id="3.40.50.880">
    <property type="match status" value="1"/>
</dbReference>
<dbReference type="Pfam" id="PF01965">
    <property type="entry name" value="DJ-1_PfpI"/>
    <property type="match status" value="1"/>
</dbReference>
<gene>
    <name evidence="3" type="ORF">ENK37_08235</name>
</gene>
<dbReference type="Proteomes" id="UP000885759">
    <property type="component" value="Unassembled WGS sequence"/>
</dbReference>
<comment type="caution">
    <text evidence="3">The sequence shown here is derived from an EMBL/GenBank/DDBJ whole genome shotgun (WGS) entry which is preliminary data.</text>
</comment>
<accession>A0A7C4ZRY5</accession>
<keyword evidence="3" id="KW-0315">Glutamine amidotransferase</keyword>
<dbReference type="NCBIfam" id="TIGR01382">
    <property type="entry name" value="PfpI"/>
    <property type="match status" value="1"/>
</dbReference>
<evidence type="ECO:0000256" key="1">
    <source>
        <dbReference type="ARBA" id="ARBA00008542"/>
    </source>
</evidence>
<organism evidence="3">
    <name type="scientific">Oceanithermus profundus</name>
    <dbReference type="NCBI Taxonomy" id="187137"/>
    <lineage>
        <taxon>Bacteria</taxon>
        <taxon>Thermotogati</taxon>
        <taxon>Deinococcota</taxon>
        <taxon>Deinococci</taxon>
        <taxon>Thermales</taxon>
        <taxon>Thermaceae</taxon>
        <taxon>Oceanithermus</taxon>
    </lineage>
</organism>
<proteinExistence type="inferred from homology"/>
<protein>
    <submittedName>
        <fullName evidence="3">Type 1 glutamine amidotransferase</fullName>
    </submittedName>
</protein>
<dbReference type="EMBL" id="DRPZ01000211">
    <property type="protein sequence ID" value="HGY10020.1"/>
    <property type="molecule type" value="Genomic_DNA"/>
</dbReference>
<reference evidence="3" key="1">
    <citation type="journal article" date="2020" name="mSystems">
        <title>Genome- and Community-Level Interaction Insights into Carbon Utilization and Element Cycling Functions of Hydrothermarchaeota in Hydrothermal Sediment.</title>
        <authorList>
            <person name="Zhou Z."/>
            <person name="Liu Y."/>
            <person name="Xu W."/>
            <person name="Pan J."/>
            <person name="Luo Z.H."/>
            <person name="Li M."/>
        </authorList>
    </citation>
    <scope>NUCLEOTIDE SEQUENCE [LARGE SCALE GENOMIC DNA]</scope>
    <source>
        <strain evidence="3">HyVt-570</strain>
    </source>
</reference>
<dbReference type="PROSITE" id="PS51276">
    <property type="entry name" value="PEPTIDASE_C56_PFPI"/>
    <property type="match status" value="1"/>
</dbReference>
<dbReference type="InterPro" id="IPR029062">
    <property type="entry name" value="Class_I_gatase-like"/>
</dbReference>
<name>A0A7C4ZRY5_9DEIN</name>
<dbReference type="PANTHER" id="PTHR42733">
    <property type="entry name" value="DJ-1 PROTEIN"/>
    <property type="match status" value="1"/>
</dbReference>
<dbReference type="CDD" id="cd03134">
    <property type="entry name" value="GATase1_PfpI_like"/>
    <property type="match status" value="1"/>
</dbReference>